<sequence>MSKPADEFSSRHSDSDESNHEDAVSDRRNQSNNSRLCLWPISNSQFLRRRSMIFGQWRWNIIWNT</sequence>
<protein>
    <submittedName>
        <fullName evidence="2">Uncharacterized protein</fullName>
    </submittedName>
</protein>
<evidence type="ECO:0000313" key="3">
    <source>
        <dbReference type="Proteomes" id="UP000245207"/>
    </source>
</evidence>
<keyword evidence="3" id="KW-1185">Reference proteome</keyword>
<feature type="compositionally biased region" description="Basic and acidic residues" evidence="1">
    <location>
        <begin position="1"/>
        <end position="29"/>
    </location>
</feature>
<accession>A0A2U1L948</accession>
<evidence type="ECO:0000313" key="2">
    <source>
        <dbReference type="EMBL" id="PWA45524.1"/>
    </source>
</evidence>
<feature type="region of interest" description="Disordered" evidence="1">
    <location>
        <begin position="1"/>
        <end position="32"/>
    </location>
</feature>
<dbReference type="EMBL" id="PKPP01010720">
    <property type="protein sequence ID" value="PWA45524.1"/>
    <property type="molecule type" value="Genomic_DNA"/>
</dbReference>
<name>A0A2U1L948_ARTAN</name>
<organism evidence="2 3">
    <name type="scientific">Artemisia annua</name>
    <name type="common">Sweet wormwood</name>
    <dbReference type="NCBI Taxonomy" id="35608"/>
    <lineage>
        <taxon>Eukaryota</taxon>
        <taxon>Viridiplantae</taxon>
        <taxon>Streptophyta</taxon>
        <taxon>Embryophyta</taxon>
        <taxon>Tracheophyta</taxon>
        <taxon>Spermatophyta</taxon>
        <taxon>Magnoliopsida</taxon>
        <taxon>eudicotyledons</taxon>
        <taxon>Gunneridae</taxon>
        <taxon>Pentapetalae</taxon>
        <taxon>asterids</taxon>
        <taxon>campanulids</taxon>
        <taxon>Asterales</taxon>
        <taxon>Asteraceae</taxon>
        <taxon>Asteroideae</taxon>
        <taxon>Anthemideae</taxon>
        <taxon>Artemisiinae</taxon>
        <taxon>Artemisia</taxon>
    </lineage>
</organism>
<comment type="caution">
    <text evidence="2">The sequence shown here is derived from an EMBL/GenBank/DDBJ whole genome shotgun (WGS) entry which is preliminary data.</text>
</comment>
<reference evidence="2 3" key="1">
    <citation type="journal article" date="2018" name="Mol. Plant">
        <title>The genome of Artemisia annua provides insight into the evolution of Asteraceae family and artemisinin biosynthesis.</title>
        <authorList>
            <person name="Shen Q."/>
            <person name="Zhang L."/>
            <person name="Liao Z."/>
            <person name="Wang S."/>
            <person name="Yan T."/>
            <person name="Shi P."/>
            <person name="Liu M."/>
            <person name="Fu X."/>
            <person name="Pan Q."/>
            <person name="Wang Y."/>
            <person name="Lv Z."/>
            <person name="Lu X."/>
            <person name="Zhang F."/>
            <person name="Jiang W."/>
            <person name="Ma Y."/>
            <person name="Chen M."/>
            <person name="Hao X."/>
            <person name="Li L."/>
            <person name="Tang Y."/>
            <person name="Lv G."/>
            <person name="Zhou Y."/>
            <person name="Sun X."/>
            <person name="Brodelius P.E."/>
            <person name="Rose J.K.C."/>
            <person name="Tang K."/>
        </authorList>
    </citation>
    <scope>NUCLEOTIDE SEQUENCE [LARGE SCALE GENOMIC DNA]</scope>
    <source>
        <strain evidence="3">cv. Huhao1</strain>
        <tissue evidence="2">Leaf</tissue>
    </source>
</reference>
<proteinExistence type="predicted"/>
<gene>
    <name evidence="2" type="ORF">CTI12_AA517020</name>
</gene>
<evidence type="ECO:0000256" key="1">
    <source>
        <dbReference type="SAM" id="MobiDB-lite"/>
    </source>
</evidence>
<dbReference type="Proteomes" id="UP000245207">
    <property type="component" value="Unassembled WGS sequence"/>
</dbReference>
<dbReference type="AlphaFoldDB" id="A0A2U1L948"/>